<dbReference type="EMBL" id="JACCBN010000001">
    <property type="protein sequence ID" value="NYD38819.1"/>
    <property type="molecule type" value="Genomic_DNA"/>
</dbReference>
<sequence length="64" mass="6802">MEDAAVLEQQAGPVLGPDAATDVAVGLEDDRVQTAATELPRGGETRDPRSDDDDVHLGHHATRR</sequence>
<evidence type="ECO:0000256" key="1">
    <source>
        <dbReference type="SAM" id="MobiDB-lite"/>
    </source>
</evidence>
<dbReference type="Proteomes" id="UP000535890">
    <property type="component" value="Unassembled WGS sequence"/>
</dbReference>
<accession>A0A7Y9E0D9</accession>
<name>A0A7Y9E0D9_9PSEU</name>
<evidence type="ECO:0000313" key="3">
    <source>
        <dbReference type="Proteomes" id="UP000535890"/>
    </source>
</evidence>
<protein>
    <submittedName>
        <fullName evidence="2">Uncharacterized protein</fullName>
    </submittedName>
</protein>
<proteinExistence type="predicted"/>
<gene>
    <name evidence="2" type="ORF">BJ983_004921</name>
</gene>
<organism evidence="2 3">
    <name type="scientific">Actinomycetospora corticicola</name>
    <dbReference type="NCBI Taxonomy" id="663602"/>
    <lineage>
        <taxon>Bacteria</taxon>
        <taxon>Bacillati</taxon>
        <taxon>Actinomycetota</taxon>
        <taxon>Actinomycetes</taxon>
        <taxon>Pseudonocardiales</taxon>
        <taxon>Pseudonocardiaceae</taxon>
        <taxon>Actinomycetospora</taxon>
    </lineage>
</organism>
<feature type="region of interest" description="Disordered" evidence="1">
    <location>
        <begin position="33"/>
        <end position="64"/>
    </location>
</feature>
<comment type="caution">
    <text evidence="2">The sequence shown here is derived from an EMBL/GenBank/DDBJ whole genome shotgun (WGS) entry which is preliminary data.</text>
</comment>
<dbReference type="AlphaFoldDB" id="A0A7Y9E0D9"/>
<evidence type="ECO:0000313" key="2">
    <source>
        <dbReference type="EMBL" id="NYD38819.1"/>
    </source>
</evidence>
<reference evidence="2 3" key="1">
    <citation type="submission" date="2020-07" db="EMBL/GenBank/DDBJ databases">
        <title>Sequencing the genomes of 1000 actinobacteria strains.</title>
        <authorList>
            <person name="Klenk H.-P."/>
        </authorList>
    </citation>
    <scope>NUCLEOTIDE SEQUENCE [LARGE SCALE GENOMIC DNA]</scope>
    <source>
        <strain evidence="2 3">DSM 45772</strain>
    </source>
</reference>
<keyword evidence="3" id="KW-1185">Reference proteome</keyword>